<evidence type="ECO:0000256" key="5">
    <source>
        <dbReference type="ARBA" id="ARBA00022475"/>
    </source>
</evidence>
<evidence type="ECO:0000256" key="30">
    <source>
        <dbReference type="ARBA" id="ARBA00071957"/>
    </source>
</evidence>
<proteinExistence type="inferred from homology"/>
<name>A0A7R8V3V3_HERIL</name>
<comment type="catalytic activity">
    <reaction evidence="25">
        <text>1-(9Z-octadecenoyl)-2-(9Z,12Z-octadecadienoyl)-sn-glycerol + H2O = 2-(9Z,12Z-octadecadienoyl)-glycerol + (9Z)-octadecenoate + H(+)</text>
        <dbReference type="Rhea" id="RHEA:38523"/>
        <dbReference type="ChEBI" id="CHEBI:15377"/>
        <dbReference type="ChEBI" id="CHEBI:15378"/>
        <dbReference type="ChEBI" id="CHEBI:30823"/>
        <dbReference type="ChEBI" id="CHEBI:75450"/>
        <dbReference type="ChEBI" id="CHEBI:75457"/>
    </reaction>
    <physiologicalReaction direction="left-to-right" evidence="25">
        <dbReference type="Rhea" id="RHEA:38524"/>
    </physiologicalReaction>
</comment>
<dbReference type="EC" id="3.1.1.116" evidence="21"/>
<dbReference type="GO" id="GO:0031901">
    <property type="term" value="C:early endosome membrane"/>
    <property type="evidence" value="ECO:0007669"/>
    <property type="project" value="UniProtKB-SubCell"/>
</dbReference>
<feature type="compositionally biased region" description="Polar residues" evidence="33">
    <location>
        <begin position="1129"/>
        <end position="1144"/>
    </location>
</feature>
<dbReference type="SUPFAM" id="SSF53474">
    <property type="entry name" value="alpha/beta-Hydrolases"/>
    <property type="match status" value="1"/>
</dbReference>
<evidence type="ECO:0000256" key="21">
    <source>
        <dbReference type="ARBA" id="ARBA00026104"/>
    </source>
</evidence>
<feature type="domain" description="Fungal lipase-type" evidence="35">
    <location>
        <begin position="361"/>
        <end position="497"/>
    </location>
</feature>
<evidence type="ECO:0000256" key="13">
    <source>
        <dbReference type="ARBA" id="ARBA00022989"/>
    </source>
</evidence>
<comment type="catalytic activity">
    <reaction evidence="27">
        <text>1-octadecanoyl-2-(5Z,8Z,11Z,14Z-eicosatetraenoyl)-sn-glycerol + H2O = 2-(5Z,8Z,11Z,14Z-eicosatetraenoyl)-glycerol + octadecanoate + H(+)</text>
        <dbReference type="Rhea" id="RHEA:38507"/>
        <dbReference type="ChEBI" id="CHEBI:15377"/>
        <dbReference type="ChEBI" id="CHEBI:15378"/>
        <dbReference type="ChEBI" id="CHEBI:25629"/>
        <dbReference type="ChEBI" id="CHEBI:52392"/>
        <dbReference type="ChEBI" id="CHEBI:75728"/>
    </reaction>
    <physiologicalReaction direction="left-to-right" evidence="27">
        <dbReference type="Rhea" id="RHEA:38508"/>
    </physiologicalReaction>
</comment>
<keyword evidence="37" id="KW-1185">Reference proteome</keyword>
<evidence type="ECO:0000256" key="1">
    <source>
        <dbReference type="ARBA" id="ARBA00001913"/>
    </source>
</evidence>
<dbReference type="InterPro" id="IPR029058">
    <property type="entry name" value="AB_hydrolase_fold"/>
</dbReference>
<feature type="region of interest" description="Disordered" evidence="33">
    <location>
        <begin position="956"/>
        <end position="1003"/>
    </location>
</feature>
<keyword evidence="7 34" id="KW-0812">Transmembrane</keyword>
<gene>
    <name evidence="36" type="ORF">HERILL_LOCUS14069</name>
</gene>
<comment type="cofactor">
    <cofactor evidence="1">
        <name>Ca(2+)</name>
        <dbReference type="ChEBI" id="CHEBI:29108"/>
    </cofactor>
</comment>
<dbReference type="PANTHER" id="PTHR45792:SF8">
    <property type="entry name" value="DIACYLGLYCEROL LIPASE-ALPHA"/>
    <property type="match status" value="1"/>
</dbReference>
<feature type="compositionally biased region" description="Polar residues" evidence="33">
    <location>
        <begin position="974"/>
        <end position="983"/>
    </location>
</feature>
<evidence type="ECO:0000256" key="22">
    <source>
        <dbReference type="ARBA" id="ARBA00037872"/>
    </source>
</evidence>
<dbReference type="GO" id="GO:0047372">
    <property type="term" value="F:monoacylglycerol lipase activity"/>
    <property type="evidence" value="ECO:0007669"/>
    <property type="project" value="UniProtKB-ARBA"/>
</dbReference>
<keyword evidence="10" id="KW-0378">Hydrolase</keyword>
<evidence type="ECO:0000256" key="16">
    <source>
        <dbReference type="ARBA" id="ARBA00023136"/>
    </source>
</evidence>
<evidence type="ECO:0000256" key="3">
    <source>
        <dbReference type="ARBA" id="ARBA00004520"/>
    </source>
</evidence>
<comment type="catalytic activity">
    <reaction evidence="28">
        <text>1-(9Z-octadecenoyl)-2-O-(5Z,8Z,11Z,14Z-eicosatetraenyl)-sn-glycerol + H2O = 2-O-(5Z,8Z,11Z,14Z)-eicosatetraenylglycerol + (9Z)-octadecenoate + H(+)</text>
        <dbReference type="Rhea" id="RHEA:38527"/>
        <dbReference type="ChEBI" id="CHEBI:15377"/>
        <dbReference type="ChEBI" id="CHEBI:15378"/>
        <dbReference type="ChEBI" id="CHEBI:30823"/>
        <dbReference type="ChEBI" id="CHEBI:75913"/>
        <dbReference type="ChEBI" id="CHEBI:75914"/>
    </reaction>
    <physiologicalReaction direction="left-to-right" evidence="28">
        <dbReference type="Rhea" id="RHEA:38528"/>
    </physiologicalReaction>
</comment>
<keyword evidence="13 34" id="KW-1133">Transmembrane helix</keyword>
<dbReference type="FunCoup" id="A0A7R8V3V3">
    <property type="interactions" value="463"/>
</dbReference>
<reference evidence="36 37" key="1">
    <citation type="submission" date="2020-11" db="EMBL/GenBank/DDBJ databases">
        <authorList>
            <person name="Wallbank WR R."/>
            <person name="Pardo Diaz C."/>
            <person name="Kozak K."/>
            <person name="Martin S."/>
            <person name="Jiggins C."/>
            <person name="Moest M."/>
            <person name="Warren A I."/>
            <person name="Generalovic N T."/>
            <person name="Byers J.R.P. K."/>
            <person name="Montejo-Kovacevich G."/>
            <person name="Yen C E."/>
        </authorList>
    </citation>
    <scope>NUCLEOTIDE SEQUENCE [LARGE SCALE GENOMIC DNA]</scope>
</reference>
<evidence type="ECO:0000256" key="11">
    <source>
        <dbReference type="ARBA" id="ARBA00022837"/>
    </source>
</evidence>
<keyword evidence="5" id="KW-1003">Cell membrane</keyword>
<keyword evidence="8" id="KW-0479">Metal-binding</keyword>
<dbReference type="FunFam" id="3.40.50.1820:FF:000015">
    <property type="entry name" value="Sn1-specific diacylglycerol lipase alpha"/>
    <property type="match status" value="1"/>
</dbReference>
<dbReference type="Proteomes" id="UP000594454">
    <property type="component" value="Chromosome 5"/>
</dbReference>
<sequence>MLVLDYNITILSIKLLWYYKMGYVCILLVSIGVELAICIVSTRGSILDVGARATMHYWIYLKSVVILFDISWLVLGVVWIKQFYFEAPVVAAKEILLGLVISNWLLVLTILITIWCTFDSAGRSWVKMKKYQRSMRESESRFNYRRSGSMNRNWRQRKVIRAYQDSWDHRCRLLFCCMGTSERNRNSFTDIARLLSDFFRELDVVPSDVVAGLVLLRKFQKLEREAIVRQRKNGTYEFLSGVPVTERTQFLALNNAHDYDFFQTVIHYMYFAQGAYGWPMYLMTNRSNICQLCSELRCCLSCCGQKDTAEVIQDNCCYCNYAALKKTLQIGDVEVIYATYHVDVGETPFFVAIDYSQKKIVISIRGTLSMKDVLTDLNAEGDVLPLDPPREDWLGHKGMVQAAIYIKRKIEEDNLIQKALTHNPAKNTQNFGLVLVGHSLGAGTAAILAILLKPQYPSLQCFSYSPPGGLLSMPAVEYSKSFITSVVVGKDVVPRIGLHQMEALRADLINAIKRSVDPKWKTITCSVVCCGCGPEPTSVVEMSSQDTHINQYKEQRDTARTTSVHPTDSSIALTLHQPLYPPGRIIHIVRHHPSPDEQILTKHEPVYQAIWAENTDFDEVLISPVMLQDHMPDKVLAALNKVIQNKERPLSHIIGRESTNSLDFISRPVYDTSLHNHQTCNAPHSPTSTITNAASTPNVSHKICLETSFTNLQSPQECSHPFSISSIGGQGSSKASSVAGSLFGRSQLSSILHYDVSSIVDENSTRTISGPSESATTILAEPSQSHLKVKNVAFDMAPNYGNQGAGSKSPSPHVIPKSILHRQLSGHHMKKPTSLPIAELRRGSDLARPIDFIHDDWFGLAPLASPETLSEISSISSRTSAAMSLANSIERYLQKLCINENGNQQLMDDIYESQMHTPRIMRRAPKITENLSNCANDWRSVDQYKRMGQVFVTNPRVPLNHSSSESSEHSFESATSVNHSNMNRSEKPESSKSADNIDEDTPGHHSIAKKLTFSDSEILNECCSSCPQCPCKLVTRNSECCQKADHGSCKTVQSRTNTSSSETYYSAFSSLDRFSSPSNQLQAKRIRNQKIGGHSPELRQGVLESHFPVHPECVEASDKLSLLPDSPKIQHSSSTGQVQKQRSSLIKKRNSNEERIFSKNESLPLLANLSEKSSPNFVKRKSYVYPMTATTTSSPSSPAARNESSV</sequence>
<keyword evidence="18" id="KW-0628">Postsynaptic cell membrane</keyword>
<keyword evidence="6" id="KW-0597">Phosphoprotein</keyword>
<evidence type="ECO:0000256" key="6">
    <source>
        <dbReference type="ARBA" id="ARBA00022553"/>
    </source>
</evidence>
<feature type="region of interest" description="Disordered" evidence="33">
    <location>
        <begin position="1124"/>
        <end position="1152"/>
    </location>
</feature>
<evidence type="ECO:0000256" key="4">
    <source>
        <dbReference type="ARBA" id="ARBA00010701"/>
    </source>
</evidence>
<comment type="catalytic activity">
    <reaction evidence="20">
        <text>a 1,2-diacyl-sn-glycerol + H2O = a 2-acylglycerol + a fatty acid + H(+)</text>
        <dbReference type="Rhea" id="RHEA:33275"/>
        <dbReference type="ChEBI" id="CHEBI:15377"/>
        <dbReference type="ChEBI" id="CHEBI:15378"/>
        <dbReference type="ChEBI" id="CHEBI:17389"/>
        <dbReference type="ChEBI" id="CHEBI:17815"/>
        <dbReference type="ChEBI" id="CHEBI:28868"/>
        <dbReference type="EC" id="3.1.1.116"/>
    </reaction>
    <physiologicalReaction direction="left-to-right" evidence="20">
        <dbReference type="Rhea" id="RHEA:33276"/>
    </physiologicalReaction>
</comment>
<evidence type="ECO:0000256" key="32">
    <source>
        <dbReference type="ARBA" id="ARBA00082132"/>
    </source>
</evidence>
<dbReference type="InParanoid" id="A0A7R8V3V3"/>
<accession>A0A7R8V3V3</accession>
<evidence type="ECO:0000256" key="26">
    <source>
        <dbReference type="ARBA" id="ARBA00050861"/>
    </source>
</evidence>
<dbReference type="GO" id="GO:0019369">
    <property type="term" value="P:arachidonate metabolic process"/>
    <property type="evidence" value="ECO:0007669"/>
    <property type="project" value="TreeGrafter"/>
</dbReference>
<dbReference type="AlphaFoldDB" id="A0A7R8V3V3"/>
<dbReference type="GO" id="GO:0098839">
    <property type="term" value="C:postsynaptic density membrane"/>
    <property type="evidence" value="ECO:0007669"/>
    <property type="project" value="UniProtKB-SubCell"/>
</dbReference>
<dbReference type="OrthoDB" id="438440at2759"/>
<evidence type="ECO:0000256" key="20">
    <source>
        <dbReference type="ARBA" id="ARBA00024531"/>
    </source>
</evidence>
<evidence type="ECO:0000256" key="33">
    <source>
        <dbReference type="SAM" id="MobiDB-lite"/>
    </source>
</evidence>
<dbReference type="GO" id="GO:0004465">
    <property type="term" value="F:lipoprotein lipase activity"/>
    <property type="evidence" value="ECO:0007669"/>
    <property type="project" value="TreeGrafter"/>
</dbReference>
<evidence type="ECO:0000256" key="17">
    <source>
        <dbReference type="ARBA" id="ARBA00023180"/>
    </source>
</evidence>
<evidence type="ECO:0000256" key="34">
    <source>
        <dbReference type="SAM" id="Phobius"/>
    </source>
</evidence>
<evidence type="ECO:0000256" key="10">
    <source>
        <dbReference type="ARBA" id="ARBA00022801"/>
    </source>
</evidence>
<evidence type="ECO:0000256" key="28">
    <source>
        <dbReference type="ARBA" id="ARBA00052463"/>
    </source>
</evidence>
<dbReference type="GO" id="GO:0046340">
    <property type="term" value="P:diacylglycerol catabolic process"/>
    <property type="evidence" value="ECO:0007669"/>
    <property type="project" value="TreeGrafter"/>
</dbReference>
<evidence type="ECO:0000256" key="9">
    <source>
        <dbReference type="ARBA" id="ARBA00022753"/>
    </source>
</evidence>
<evidence type="ECO:0000256" key="31">
    <source>
        <dbReference type="ARBA" id="ARBA00081678"/>
    </source>
</evidence>
<feature type="transmembrane region" description="Helical" evidence="34">
    <location>
        <begin position="95"/>
        <end position="118"/>
    </location>
</feature>
<protein>
    <recommendedName>
        <fullName evidence="30">Diacylglycerol lipase-alpha</fullName>
        <ecNumber evidence="21">3.1.1.116</ecNumber>
    </recommendedName>
    <alternativeName>
        <fullName evidence="32">Neural stem cell-derived dendrite regulator</fullName>
    </alternativeName>
    <alternativeName>
        <fullName evidence="31">Sn1-specific diacylglycerol lipase alpha</fullName>
    </alternativeName>
</protein>
<evidence type="ECO:0000313" key="36">
    <source>
        <dbReference type="EMBL" id="CAD7091657.1"/>
    </source>
</evidence>
<evidence type="ECO:0000256" key="15">
    <source>
        <dbReference type="ARBA" id="ARBA00023098"/>
    </source>
</evidence>
<comment type="similarity">
    <text evidence="4">Belongs to the AB hydrolase superfamily. Lipase family.</text>
</comment>
<keyword evidence="17" id="KW-0325">Glycoprotein</keyword>
<feature type="transmembrane region" description="Helical" evidence="34">
    <location>
        <begin position="20"/>
        <end position="40"/>
    </location>
</feature>
<evidence type="ECO:0000256" key="19">
    <source>
        <dbReference type="ARBA" id="ARBA00023273"/>
    </source>
</evidence>
<keyword evidence="11" id="KW-0106">Calcium</keyword>
<dbReference type="GO" id="GO:0046872">
    <property type="term" value="F:metal ion binding"/>
    <property type="evidence" value="ECO:0007669"/>
    <property type="project" value="UniProtKB-KW"/>
</dbReference>
<organism evidence="36 37">
    <name type="scientific">Hermetia illucens</name>
    <name type="common">Black soldier fly</name>
    <dbReference type="NCBI Taxonomy" id="343691"/>
    <lineage>
        <taxon>Eukaryota</taxon>
        <taxon>Metazoa</taxon>
        <taxon>Ecdysozoa</taxon>
        <taxon>Arthropoda</taxon>
        <taxon>Hexapoda</taxon>
        <taxon>Insecta</taxon>
        <taxon>Pterygota</taxon>
        <taxon>Neoptera</taxon>
        <taxon>Endopterygota</taxon>
        <taxon>Diptera</taxon>
        <taxon>Brachycera</taxon>
        <taxon>Stratiomyomorpha</taxon>
        <taxon>Stratiomyidae</taxon>
        <taxon>Hermetiinae</taxon>
        <taxon>Hermetia</taxon>
    </lineage>
</organism>
<evidence type="ECO:0000256" key="8">
    <source>
        <dbReference type="ARBA" id="ARBA00022723"/>
    </source>
</evidence>
<evidence type="ECO:0000256" key="12">
    <source>
        <dbReference type="ARBA" id="ARBA00022963"/>
    </source>
</evidence>
<evidence type="ECO:0000256" key="23">
    <source>
        <dbReference type="ARBA" id="ARBA00048382"/>
    </source>
</evidence>
<dbReference type="PANTHER" id="PTHR45792">
    <property type="entry name" value="DIACYLGLYCEROL LIPASE HOMOLOG-RELATED"/>
    <property type="match status" value="1"/>
</dbReference>
<evidence type="ECO:0000259" key="35">
    <source>
        <dbReference type="Pfam" id="PF01764"/>
    </source>
</evidence>
<evidence type="ECO:0000256" key="2">
    <source>
        <dbReference type="ARBA" id="ARBA00004332"/>
    </source>
</evidence>
<comment type="catalytic activity">
    <reaction evidence="24">
        <text>1-(9Z-octadecenoyl)-2-octadecanoyl-sn-glycerol + H2O = 2-octadecanoylglycerol + (9Z)-octadecenoate + H(+)</text>
        <dbReference type="Rhea" id="RHEA:38519"/>
        <dbReference type="ChEBI" id="CHEBI:15377"/>
        <dbReference type="ChEBI" id="CHEBI:15378"/>
        <dbReference type="ChEBI" id="CHEBI:30823"/>
        <dbReference type="ChEBI" id="CHEBI:75448"/>
        <dbReference type="ChEBI" id="CHEBI:75456"/>
    </reaction>
    <physiologicalReaction direction="left-to-right" evidence="24">
        <dbReference type="Rhea" id="RHEA:38520"/>
    </physiologicalReaction>
</comment>
<dbReference type="GO" id="GO:0098921">
    <property type="term" value="P:retrograde trans-synaptic signaling by endocannabinoid"/>
    <property type="evidence" value="ECO:0007669"/>
    <property type="project" value="UniProtKB-ARBA"/>
</dbReference>
<evidence type="ECO:0000256" key="24">
    <source>
        <dbReference type="ARBA" id="ARBA00050486"/>
    </source>
</evidence>
<dbReference type="GO" id="GO:0032591">
    <property type="term" value="C:dendritic spine membrane"/>
    <property type="evidence" value="ECO:0007669"/>
    <property type="project" value="UniProtKB-SubCell"/>
</dbReference>
<keyword evidence="14" id="KW-0770">Synapse</keyword>
<evidence type="ECO:0000256" key="14">
    <source>
        <dbReference type="ARBA" id="ARBA00023018"/>
    </source>
</evidence>
<evidence type="ECO:0000256" key="29">
    <source>
        <dbReference type="ARBA" id="ARBA00063298"/>
    </source>
</evidence>
<keyword evidence="15" id="KW-0443">Lipid metabolism</keyword>
<dbReference type="Pfam" id="PF01764">
    <property type="entry name" value="Lipase_3"/>
    <property type="match status" value="1"/>
</dbReference>
<feature type="transmembrane region" description="Helical" evidence="34">
    <location>
        <begin position="60"/>
        <end position="80"/>
    </location>
</feature>
<keyword evidence="19" id="KW-0966">Cell projection</keyword>
<dbReference type="Gene3D" id="3.40.50.1820">
    <property type="entry name" value="alpha/beta hydrolase"/>
    <property type="match status" value="1"/>
</dbReference>
<keyword evidence="16 34" id="KW-0472">Membrane</keyword>
<evidence type="ECO:0000256" key="27">
    <source>
        <dbReference type="ARBA" id="ARBA00052106"/>
    </source>
</evidence>
<comment type="catalytic activity">
    <reaction evidence="26">
        <text>1-(9Z-octadecenoyl)-2-(5Z,8Z,11Z,14Z-eicosatetraenoyl)-sn-glycerol + H2O = 2-(5Z,8Z,11Z,14Z-eicosatetraenoyl)-glycerol + (9Z)-octadecenoate + H(+)</text>
        <dbReference type="Rhea" id="RHEA:38515"/>
        <dbReference type="ChEBI" id="CHEBI:15377"/>
        <dbReference type="ChEBI" id="CHEBI:15378"/>
        <dbReference type="ChEBI" id="CHEBI:30823"/>
        <dbReference type="ChEBI" id="CHEBI:52392"/>
        <dbReference type="ChEBI" id="CHEBI:75449"/>
    </reaction>
    <physiologicalReaction direction="left-to-right" evidence="26">
        <dbReference type="Rhea" id="RHEA:38516"/>
    </physiologicalReaction>
</comment>
<evidence type="ECO:0000313" key="37">
    <source>
        <dbReference type="Proteomes" id="UP000594454"/>
    </source>
</evidence>
<dbReference type="InterPro" id="IPR052214">
    <property type="entry name" value="DAG_Lipase-Related"/>
</dbReference>
<keyword evidence="12" id="KW-0442">Lipid degradation</keyword>
<dbReference type="EMBL" id="LR899013">
    <property type="protein sequence ID" value="CAD7091657.1"/>
    <property type="molecule type" value="Genomic_DNA"/>
</dbReference>
<evidence type="ECO:0000256" key="25">
    <source>
        <dbReference type="ARBA" id="ARBA00050709"/>
    </source>
</evidence>
<comment type="subunit">
    <text evidence="29">Interacts (via C-terminal) with CAMK2A; leading to the phosphorylation and inhibition of DAGLA enzymatic activity. Interacts (via PPXXF motif) with HOMER1 and HOMER2; this interaction is required for DAGLA membrane localization.</text>
</comment>
<keyword evidence="9" id="KW-0967">Endosome</keyword>
<evidence type="ECO:0000256" key="18">
    <source>
        <dbReference type="ARBA" id="ARBA00023257"/>
    </source>
</evidence>
<comment type="subcellular location">
    <subcellularLocation>
        <location evidence="2">Cell projection</location>
        <location evidence="2">Dendritic spine membrane</location>
        <topology evidence="2">Multi-pass membrane protein</topology>
    </subcellularLocation>
    <subcellularLocation>
        <location evidence="3">Early endosome membrane</location>
        <topology evidence="3">Multi-pass membrane protein</topology>
    </subcellularLocation>
    <subcellularLocation>
        <location evidence="22">Postsynaptic density membrane</location>
        <topology evidence="22">Multi-pass membrane protein</topology>
    </subcellularLocation>
</comment>
<evidence type="ECO:0000256" key="7">
    <source>
        <dbReference type="ARBA" id="ARBA00022692"/>
    </source>
</evidence>
<feature type="transmembrane region" description="Helical" evidence="34">
    <location>
        <begin position="431"/>
        <end position="452"/>
    </location>
</feature>
<dbReference type="CDD" id="cd00519">
    <property type="entry name" value="Lipase_3"/>
    <property type="match status" value="1"/>
</dbReference>
<dbReference type="InterPro" id="IPR002921">
    <property type="entry name" value="Fungal_lipase-type"/>
</dbReference>
<comment type="catalytic activity">
    <reaction evidence="23">
        <text>1,2-di-(9Z-octadecenoyl)-sn-glycerol + H2O = 2-(9Z-octadecenoyl)-glycerol + (9Z)-octadecenoate + H(+)</text>
        <dbReference type="Rhea" id="RHEA:38511"/>
        <dbReference type="ChEBI" id="CHEBI:15377"/>
        <dbReference type="ChEBI" id="CHEBI:15378"/>
        <dbReference type="ChEBI" id="CHEBI:30823"/>
        <dbReference type="ChEBI" id="CHEBI:52333"/>
        <dbReference type="ChEBI" id="CHEBI:73990"/>
    </reaction>
    <physiologicalReaction direction="left-to-right" evidence="23">
        <dbReference type="Rhea" id="RHEA:38512"/>
    </physiologicalReaction>
</comment>